<evidence type="ECO:0000313" key="2">
    <source>
        <dbReference type="EMBL" id="KAF7137487.1"/>
    </source>
</evidence>
<comment type="caution">
    <text evidence="2">The sequence shown here is derived from an EMBL/GenBank/DDBJ whole genome shotgun (WGS) entry which is preliminary data.</text>
</comment>
<dbReference type="Pfam" id="PF14223">
    <property type="entry name" value="Retrotran_gag_2"/>
    <property type="match status" value="1"/>
</dbReference>
<feature type="domain" description="Retrovirus-related Pol polyprotein from transposon TNT 1-94-like beta-barrel" evidence="1">
    <location>
        <begin position="353"/>
        <end position="428"/>
    </location>
</feature>
<evidence type="ECO:0000259" key="1">
    <source>
        <dbReference type="Pfam" id="PF22936"/>
    </source>
</evidence>
<organism evidence="2 3">
    <name type="scientific">Rhododendron simsii</name>
    <name type="common">Sims's rhododendron</name>
    <dbReference type="NCBI Taxonomy" id="118357"/>
    <lineage>
        <taxon>Eukaryota</taxon>
        <taxon>Viridiplantae</taxon>
        <taxon>Streptophyta</taxon>
        <taxon>Embryophyta</taxon>
        <taxon>Tracheophyta</taxon>
        <taxon>Spermatophyta</taxon>
        <taxon>Magnoliopsida</taxon>
        <taxon>eudicotyledons</taxon>
        <taxon>Gunneridae</taxon>
        <taxon>Pentapetalae</taxon>
        <taxon>asterids</taxon>
        <taxon>Ericales</taxon>
        <taxon>Ericaceae</taxon>
        <taxon>Ericoideae</taxon>
        <taxon>Rhodoreae</taxon>
        <taxon>Rhododendron</taxon>
    </lineage>
</organism>
<reference evidence="2" key="1">
    <citation type="submission" date="2019-11" db="EMBL/GenBank/DDBJ databases">
        <authorList>
            <person name="Liu Y."/>
            <person name="Hou J."/>
            <person name="Li T.-Q."/>
            <person name="Guan C.-H."/>
            <person name="Wu X."/>
            <person name="Wu H.-Z."/>
            <person name="Ling F."/>
            <person name="Zhang R."/>
            <person name="Shi X.-G."/>
            <person name="Ren J.-P."/>
            <person name="Chen E.-F."/>
            <person name="Sun J.-M."/>
        </authorList>
    </citation>
    <scope>NUCLEOTIDE SEQUENCE</scope>
    <source>
        <strain evidence="2">Adult_tree_wgs_1</strain>
        <tissue evidence="2">Leaves</tissue>
    </source>
</reference>
<dbReference type="PANTHER" id="PTHR34222:SF100">
    <property type="entry name" value="CCHC-TYPE DOMAIN-CONTAINING PROTEIN"/>
    <property type="match status" value="1"/>
</dbReference>
<proteinExistence type="predicted"/>
<dbReference type="Proteomes" id="UP000626092">
    <property type="component" value="Unassembled WGS sequence"/>
</dbReference>
<dbReference type="PANTHER" id="PTHR34222">
    <property type="entry name" value="GAG_PRE-INTEGRS DOMAIN-CONTAINING PROTEIN"/>
    <property type="match status" value="1"/>
</dbReference>
<dbReference type="InterPro" id="IPR054722">
    <property type="entry name" value="PolX-like_BBD"/>
</dbReference>
<dbReference type="EMBL" id="WJXA01000007">
    <property type="protein sequence ID" value="KAF7137487.1"/>
    <property type="molecule type" value="Genomic_DNA"/>
</dbReference>
<gene>
    <name evidence="2" type="ORF">RHSIM_Rhsim07G0087400</name>
</gene>
<dbReference type="AlphaFoldDB" id="A0A834GPT9"/>
<protein>
    <recommendedName>
        <fullName evidence="1">Retrovirus-related Pol polyprotein from transposon TNT 1-94-like beta-barrel domain-containing protein</fullName>
    </recommendedName>
</protein>
<evidence type="ECO:0000313" key="3">
    <source>
        <dbReference type="Proteomes" id="UP000626092"/>
    </source>
</evidence>
<keyword evidence="3" id="KW-1185">Reference proteome</keyword>
<dbReference type="Pfam" id="PF22936">
    <property type="entry name" value="Pol_BBD"/>
    <property type="match status" value="1"/>
</dbReference>
<accession>A0A834GPT9</accession>
<dbReference type="OrthoDB" id="1706811at2759"/>
<sequence length="437" mass="48739">MERTDAAQPISITLDGSNYILWAQAMTSFLKGKKLWRIITGDVIKPVKAPEENQSKYEERLEDWDSTNHQVVTWIRNTSVTSISLQFGRFQNQNASAKGIWDFLKDRYQTTSLSHQYQLLSQLDRMRQEPEQSINGFLSQIYAIWDQISLSEPSWTSTTDAALFAAYRDQQRLIQFLMALTTDFEPVRASLLHRNPLPTLDQAISELLSEETRLGTLKSQRLDSAFAVHRPHDVQPPQSSGPPPQTPGSCTYCHSLSHELLRCPVRTCKHCHKTRPGHYQSDCWKNPNKHYQYKSNIASRPAAAATEDSDSPDSALTPQFSMTDVEAIIQQVLAKSSTSHSTALSVTLGTSSWFFDSACCNHMTSDPTIFSSISSTSHTPSIHTADGLHMPVTHIGHASTSHISLPDTYLIPALTLNLISVGQLCELGLTMIFSSSG</sequence>
<name>A0A834GPT9_RHOSS</name>